<feature type="region of interest" description="Disordered" evidence="1">
    <location>
        <begin position="70"/>
        <end position="104"/>
    </location>
</feature>
<gene>
    <name evidence="2" type="ORF">TCMB3V08_LOCUS10199</name>
</gene>
<reference evidence="2" key="1">
    <citation type="submission" date="2020-11" db="EMBL/GenBank/DDBJ databases">
        <authorList>
            <person name="Tran Van P."/>
        </authorList>
    </citation>
    <scope>NUCLEOTIDE SEQUENCE</scope>
</reference>
<dbReference type="AlphaFoldDB" id="A0A7R9PC27"/>
<accession>A0A7R9PC27</accession>
<feature type="compositionally biased region" description="Polar residues" evidence="1">
    <location>
        <begin position="91"/>
        <end position="104"/>
    </location>
</feature>
<sequence length="122" mass="13018">MQTGLYILQASASPCLVKGTYQLHSIKTNSTTQLALLLFNLLSVNTAQWYCVDSILDDVSVEPAVSQLGPRLSESGKPFRKPPPPLPVQPTEIQTSISPSSAVEQLNTTSALANYATEAGVT</sequence>
<dbReference type="EMBL" id="OE185946">
    <property type="protein sequence ID" value="CAD7577651.1"/>
    <property type="molecule type" value="Genomic_DNA"/>
</dbReference>
<evidence type="ECO:0000313" key="2">
    <source>
        <dbReference type="EMBL" id="CAD7577651.1"/>
    </source>
</evidence>
<protein>
    <submittedName>
        <fullName evidence="2">(California timema) hypothetical protein</fullName>
    </submittedName>
</protein>
<name>A0A7R9PC27_TIMCA</name>
<evidence type="ECO:0000256" key="1">
    <source>
        <dbReference type="SAM" id="MobiDB-lite"/>
    </source>
</evidence>
<organism evidence="2">
    <name type="scientific">Timema californicum</name>
    <name type="common">California timema</name>
    <name type="synonym">Walking stick</name>
    <dbReference type="NCBI Taxonomy" id="61474"/>
    <lineage>
        <taxon>Eukaryota</taxon>
        <taxon>Metazoa</taxon>
        <taxon>Ecdysozoa</taxon>
        <taxon>Arthropoda</taxon>
        <taxon>Hexapoda</taxon>
        <taxon>Insecta</taxon>
        <taxon>Pterygota</taxon>
        <taxon>Neoptera</taxon>
        <taxon>Polyneoptera</taxon>
        <taxon>Phasmatodea</taxon>
        <taxon>Timematodea</taxon>
        <taxon>Timematoidea</taxon>
        <taxon>Timematidae</taxon>
        <taxon>Timema</taxon>
    </lineage>
</organism>
<proteinExistence type="predicted"/>